<dbReference type="Gene3D" id="3.30.300.30">
    <property type="match status" value="1"/>
</dbReference>
<dbReference type="SUPFAM" id="SSF56801">
    <property type="entry name" value="Acetyl-CoA synthetase-like"/>
    <property type="match status" value="1"/>
</dbReference>
<dbReference type="Pfam" id="PF13193">
    <property type="entry name" value="AMP-binding_C"/>
    <property type="match status" value="1"/>
</dbReference>
<sequence length="551" mass="58500">MSVTASRAGRPEVVPWPDELAERYVARGYWEQRPLGAYLDDAAAGRPGTICLVDGDVSLTFAELVSRVDGAAQRLHGLGLRAGDRVIVQLPNCWEFVVIALACFRSGVVPVMALPAHRRQELTAIARLTEARALLVAGTVRGFDHEQLAHEVAAAVPGLRHVAVTGRRNRPDSLDLVALCAPAGDTSARAAAPDPGDVALFLLSGGTTGRPKLIPRTHNDYAYMMRTAARICGAGPDTVYLAVLPLAHGYPMAGPGILGTLVSGGRIVILASPAPQRALAAIAEHRVTMTSLVPAAVIRWLDHLAGSPAADLDSLDLVQVAGSRLPDEVAARVTPALGARLQQVYGMAEGLLCMTRPGDPDAVVHHTQGRPICPDDELLLVDEDGTPVPIGEPGILLTRGPYTPLGYYREPELTAAAYPPGGWYRTGDVVRLRADGNLVIEGRDKDLINRGGEKIAAEEVENFAHQLATVSQAAAVAMPDPELGEAVCLYVVPRAGSTVTLAQVRDVMREAGVAAFKLPERLELVDSLPVTAIGKVDKKALRADIARRRHP</sequence>
<dbReference type="RefSeq" id="WP_122979978.1">
    <property type="nucleotide sequence ID" value="NZ_BOMX01000150.1"/>
</dbReference>
<dbReference type="InterPro" id="IPR000873">
    <property type="entry name" value="AMP-dep_synth/lig_dom"/>
</dbReference>
<dbReference type="InterPro" id="IPR045851">
    <property type="entry name" value="AMP-bd_C_sf"/>
</dbReference>
<feature type="domain" description="AMP-dependent synthetase/ligase" evidence="3">
    <location>
        <begin position="40"/>
        <end position="408"/>
    </location>
</feature>
<dbReference type="GO" id="GO:0006631">
    <property type="term" value="P:fatty acid metabolic process"/>
    <property type="evidence" value="ECO:0007669"/>
    <property type="project" value="TreeGrafter"/>
</dbReference>
<keyword evidence="2 5" id="KW-0436">Ligase</keyword>
<keyword evidence="6" id="KW-1185">Reference proteome</keyword>
<dbReference type="InterPro" id="IPR025110">
    <property type="entry name" value="AMP-bd_C"/>
</dbReference>
<dbReference type="Pfam" id="PF00501">
    <property type="entry name" value="AMP-binding"/>
    <property type="match status" value="1"/>
</dbReference>
<dbReference type="OrthoDB" id="9803968at2"/>
<evidence type="ECO:0000256" key="1">
    <source>
        <dbReference type="ARBA" id="ARBA00006432"/>
    </source>
</evidence>
<dbReference type="Proteomes" id="UP000320239">
    <property type="component" value="Unassembled WGS sequence"/>
</dbReference>
<dbReference type="EMBL" id="VIWY01000003">
    <property type="protein sequence ID" value="TWG21350.1"/>
    <property type="molecule type" value="Genomic_DNA"/>
</dbReference>
<dbReference type="PANTHER" id="PTHR43201">
    <property type="entry name" value="ACYL-COA SYNTHETASE"/>
    <property type="match status" value="1"/>
</dbReference>
<gene>
    <name evidence="5" type="ORF">FHX34_103888</name>
</gene>
<comment type="similarity">
    <text evidence="1">Belongs to the ATP-dependent AMP-binding enzyme family.</text>
</comment>
<dbReference type="Gene3D" id="3.40.50.12780">
    <property type="entry name" value="N-terminal domain of ligase-like"/>
    <property type="match status" value="1"/>
</dbReference>
<dbReference type="PANTHER" id="PTHR43201:SF5">
    <property type="entry name" value="MEDIUM-CHAIN ACYL-COA LIGASE ACSF2, MITOCHONDRIAL"/>
    <property type="match status" value="1"/>
</dbReference>
<dbReference type="AlphaFoldDB" id="A0A561WBV3"/>
<dbReference type="InterPro" id="IPR020845">
    <property type="entry name" value="AMP-binding_CS"/>
</dbReference>
<accession>A0A561WBV3</accession>
<dbReference type="InterPro" id="IPR042099">
    <property type="entry name" value="ANL_N_sf"/>
</dbReference>
<evidence type="ECO:0000256" key="2">
    <source>
        <dbReference type="ARBA" id="ARBA00022598"/>
    </source>
</evidence>
<proteinExistence type="inferred from homology"/>
<evidence type="ECO:0000259" key="3">
    <source>
        <dbReference type="Pfam" id="PF00501"/>
    </source>
</evidence>
<feature type="domain" description="AMP-binding enzyme C-terminal" evidence="4">
    <location>
        <begin position="459"/>
        <end position="535"/>
    </location>
</feature>
<protein>
    <submittedName>
        <fullName evidence="5">2,3-dihydroxybenzoate-AMP ligase</fullName>
    </submittedName>
</protein>
<dbReference type="FunFam" id="2.30.38.10:FF:000003">
    <property type="entry name" value="Vibriobactin-specific 2,3-dihydroxybenzoate-AMP ligase"/>
    <property type="match status" value="1"/>
</dbReference>
<reference evidence="5 6" key="1">
    <citation type="submission" date="2019-06" db="EMBL/GenBank/DDBJ databases">
        <title>Sequencing the genomes of 1000 actinobacteria strains.</title>
        <authorList>
            <person name="Klenk H.-P."/>
        </authorList>
    </citation>
    <scope>NUCLEOTIDE SEQUENCE [LARGE SCALE GENOMIC DNA]</scope>
    <source>
        <strain evidence="5 6">DSM 43866</strain>
    </source>
</reference>
<evidence type="ECO:0000259" key="4">
    <source>
        <dbReference type="Pfam" id="PF13193"/>
    </source>
</evidence>
<evidence type="ECO:0000313" key="6">
    <source>
        <dbReference type="Proteomes" id="UP000320239"/>
    </source>
</evidence>
<dbReference type="GO" id="GO:0031956">
    <property type="term" value="F:medium-chain fatty acid-CoA ligase activity"/>
    <property type="evidence" value="ECO:0007669"/>
    <property type="project" value="TreeGrafter"/>
</dbReference>
<name>A0A561WBV3_ACTTI</name>
<dbReference type="PROSITE" id="PS00455">
    <property type="entry name" value="AMP_BINDING"/>
    <property type="match status" value="1"/>
</dbReference>
<comment type="caution">
    <text evidence="5">The sequence shown here is derived from an EMBL/GenBank/DDBJ whole genome shotgun (WGS) entry which is preliminary data.</text>
</comment>
<evidence type="ECO:0000313" key="5">
    <source>
        <dbReference type="EMBL" id="TWG21350.1"/>
    </source>
</evidence>
<organism evidence="5 6">
    <name type="scientific">Actinoplanes teichomyceticus</name>
    <dbReference type="NCBI Taxonomy" id="1867"/>
    <lineage>
        <taxon>Bacteria</taxon>
        <taxon>Bacillati</taxon>
        <taxon>Actinomycetota</taxon>
        <taxon>Actinomycetes</taxon>
        <taxon>Micromonosporales</taxon>
        <taxon>Micromonosporaceae</taxon>
        <taxon>Actinoplanes</taxon>
    </lineage>
</organism>